<proteinExistence type="predicted"/>
<evidence type="ECO:0000313" key="3">
    <source>
        <dbReference type="EMBL" id="QHS83392.1"/>
    </source>
</evidence>
<sequence>MEKWRQFDVSSNFSHTERSLPPIISIHDLEMTENTSSDRIISYNSFKDADISLQYIDIQTELEPLRCSPVILESVYGSGSNSEADDDDQSHIKYEDDNSNTYQNDMHNDHPFGNFFRKLKFRDVEKSIARYYEVSQETPYSNELDILITFIKGQTQLYLEAKSITQYQLHCLMFPTLLISALLTITSPYLSCNEWNLEITSGMNAIVTFLLSMIHYLKLESTMESYSQMANHLDTVYSSLEMTSSKITFLKDQKQINALIIDKFNEIEEKIKEQRLHHSILLPEHVKYLFPIISHVNVFQVIKRYKHHRRNLIERMRNVKNEKQYILYQWDKREQLHISPSTLQKHQYKREQMRLQELESMKNSLKNEIIEYQNMYSILDDLFSREIKDAEMKKKQWIYYSPICCYPKHSLTKGYINQLHPSISKQFSFLFHEGT</sequence>
<dbReference type="EMBL" id="MN738754">
    <property type="protein sequence ID" value="QHS83392.1"/>
    <property type="molecule type" value="Genomic_DNA"/>
</dbReference>
<protein>
    <submittedName>
        <fullName evidence="3">Uncharacterized protein</fullName>
    </submittedName>
</protein>
<evidence type="ECO:0000256" key="1">
    <source>
        <dbReference type="SAM" id="Coils"/>
    </source>
</evidence>
<accession>A0A6C0AUC0</accession>
<feature type="region of interest" description="Disordered" evidence="2">
    <location>
        <begin position="78"/>
        <end position="106"/>
    </location>
</feature>
<dbReference type="AlphaFoldDB" id="A0A6C0AUC0"/>
<feature type="coiled-coil region" evidence="1">
    <location>
        <begin position="348"/>
        <end position="375"/>
    </location>
</feature>
<organism evidence="3">
    <name type="scientific">viral metagenome</name>
    <dbReference type="NCBI Taxonomy" id="1070528"/>
    <lineage>
        <taxon>unclassified sequences</taxon>
        <taxon>metagenomes</taxon>
        <taxon>organismal metagenomes</taxon>
    </lineage>
</organism>
<reference evidence="3" key="1">
    <citation type="journal article" date="2020" name="Nature">
        <title>Giant virus diversity and host interactions through global metagenomics.</title>
        <authorList>
            <person name="Schulz F."/>
            <person name="Roux S."/>
            <person name="Paez-Espino D."/>
            <person name="Jungbluth S."/>
            <person name="Walsh D.A."/>
            <person name="Denef V.J."/>
            <person name="McMahon K.D."/>
            <person name="Konstantinidis K.T."/>
            <person name="Eloe-Fadrosh E.A."/>
            <person name="Kyrpides N.C."/>
            <person name="Woyke T."/>
        </authorList>
    </citation>
    <scope>NUCLEOTIDE SEQUENCE</scope>
    <source>
        <strain evidence="3">GVMAG-S-ERX555943-30</strain>
    </source>
</reference>
<evidence type="ECO:0000256" key="2">
    <source>
        <dbReference type="SAM" id="MobiDB-lite"/>
    </source>
</evidence>
<name>A0A6C0AUC0_9ZZZZ</name>
<keyword evidence="1" id="KW-0175">Coiled coil</keyword>